<evidence type="ECO:0000313" key="2">
    <source>
        <dbReference type="Proteomes" id="UP000438914"/>
    </source>
</evidence>
<dbReference type="Proteomes" id="UP000438914">
    <property type="component" value="Unassembled WGS sequence"/>
</dbReference>
<dbReference type="AlphaFoldDB" id="A0A7K0KFS7"/>
<dbReference type="RefSeq" id="WP_154534366.1">
    <property type="nucleotide sequence ID" value="NZ_VUNG01000021.1"/>
</dbReference>
<sequence>MVNSPNDYIENWTKGEKISRLKDKNGSKLSDKLLVEELDKRYEHVKGIYDQACNFVHLSSVNLFNTVNLKPNTRTIIGAITGFDKIPDDVKKNIDRSMLYINNVLIDLIEQVSEKMK</sequence>
<reference evidence="1 2" key="1">
    <citation type="submission" date="2019-08" db="EMBL/GenBank/DDBJ databases">
        <title>In-depth cultivation of the pig gut microbiome towards novel bacterial diversity and tailored functional studies.</title>
        <authorList>
            <person name="Wylensek D."/>
            <person name="Hitch T.C.A."/>
            <person name="Clavel T."/>
        </authorList>
    </citation>
    <scope>NUCLEOTIDE SEQUENCE [LARGE SCALE GENOMIC DNA]</scope>
    <source>
        <strain evidence="1 2">LKV-178-WT-2A</strain>
    </source>
</reference>
<name>A0A7K0KFS7_9BACT</name>
<proteinExistence type="predicted"/>
<comment type="caution">
    <text evidence="1">The sequence shown here is derived from an EMBL/GenBank/DDBJ whole genome shotgun (WGS) entry which is preliminary data.</text>
</comment>
<keyword evidence="2" id="KW-1185">Reference proteome</keyword>
<organism evidence="1 2">
    <name type="scientific">Hallella mizrahii</name>
    <dbReference type="NCBI Taxonomy" id="2606637"/>
    <lineage>
        <taxon>Bacteria</taxon>
        <taxon>Pseudomonadati</taxon>
        <taxon>Bacteroidota</taxon>
        <taxon>Bacteroidia</taxon>
        <taxon>Bacteroidales</taxon>
        <taxon>Prevotellaceae</taxon>
        <taxon>Hallella</taxon>
    </lineage>
</organism>
<gene>
    <name evidence="1" type="ORF">FYJ73_08955</name>
</gene>
<dbReference type="EMBL" id="VUNG01000021">
    <property type="protein sequence ID" value="MST84792.1"/>
    <property type="molecule type" value="Genomic_DNA"/>
</dbReference>
<protein>
    <submittedName>
        <fullName evidence="1">Uncharacterized protein</fullName>
    </submittedName>
</protein>
<evidence type="ECO:0000313" key="1">
    <source>
        <dbReference type="EMBL" id="MST84792.1"/>
    </source>
</evidence>
<accession>A0A7K0KFS7</accession>